<keyword evidence="2" id="KW-0964">Secreted</keyword>
<evidence type="ECO:0000256" key="2">
    <source>
        <dbReference type="ARBA" id="ARBA00022525"/>
    </source>
</evidence>
<comment type="subcellular location">
    <subcellularLocation>
        <location evidence="1">Secreted</location>
    </subcellularLocation>
</comment>
<proteinExistence type="predicted"/>
<organism evidence="4 5">
    <name type="scientific">Methylobacterium tardum</name>
    <dbReference type="NCBI Taxonomy" id="374432"/>
    <lineage>
        <taxon>Bacteria</taxon>
        <taxon>Pseudomonadati</taxon>
        <taxon>Pseudomonadota</taxon>
        <taxon>Alphaproteobacteria</taxon>
        <taxon>Hyphomicrobiales</taxon>
        <taxon>Methylobacteriaceae</taxon>
        <taxon>Methylobacterium</taxon>
    </lineage>
</organism>
<dbReference type="Pfam" id="PF03022">
    <property type="entry name" value="MRJP"/>
    <property type="match status" value="1"/>
</dbReference>
<feature type="region of interest" description="Disordered" evidence="3">
    <location>
        <begin position="1"/>
        <end position="29"/>
    </location>
</feature>
<dbReference type="EMBL" id="BSPL01000010">
    <property type="protein sequence ID" value="GLS69093.1"/>
    <property type="molecule type" value="Genomic_DNA"/>
</dbReference>
<dbReference type="GO" id="GO:0005576">
    <property type="term" value="C:extracellular region"/>
    <property type="evidence" value="ECO:0007669"/>
    <property type="project" value="UniProtKB-SubCell"/>
</dbReference>
<dbReference type="Proteomes" id="UP001157440">
    <property type="component" value="Unassembled WGS sequence"/>
</dbReference>
<name>A0AA37TJE4_9HYPH</name>
<reference evidence="5" key="1">
    <citation type="journal article" date="2019" name="Int. J. Syst. Evol. Microbiol.">
        <title>The Global Catalogue of Microorganisms (GCM) 10K type strain sequencing project: providing services to taxonomists for standard genome sequencing and annotation.</title>
        <authorList>
            <consortium name="The Broad Institute Genomics Platform"/>
            <consortium name="The Broad Institute Genome Sequencing Center for Infectious Disease"/>
            <person name="Wu L."/>
            <person name="Ma J."/>
        </authorList>
    </citation>
    <scope>NUCLEOTIDE SEQUENCE [LARGE SCALE GENOMIC DNA]</scope>
    <source>
        <strain evidence="5">NBRC 103632</strain>
    </source>
</reference>
<evidence type="ECO:0000256" key="1">
    <source>
        <dbReference type="ARBA" id="ARBA00004613"/>
    </source>
</evidence>
<dbReference type="AlphaFoldDB" id="A0AA37TJE4"/>
<gene>
    <name evidence="4" type="ORF">GCM10007890_11050</name>
</gene>
<protein>
    <recommendedName>
        <fullName evidence="6">Major royal jelly protein</fullName>
    </recommendedName>
</protein>
<evidence type="ECO:0008006" key="6">
    <source>
        <dbReference type="Google" id="ProtNLM"/>
    </source>
</evidence>
<dbReference type="SUPFAM" id="SSF101898">
    <property type="entry name" value="NHL repeat"/>
    <property type="match status" value="1"/>
</dbReference>
<evidence type="ECO:0000313" key="5">
    <source>
        <dbReference type="Proteomes" id="UP001157440"/>
    </source>
</evidence>
<dbReference type="PANTHER" id="PTHR10009">
    <property type="entry name" value="PROTEIN YELLOW-RELATED"/>
    <property type="match status" value="1"/>
</dbReference>
<dbReference type="PANTHER" id="PTHR10009:SF18">
    <property type="entry name" value="PROTEIN YELLOW-LIKE PROTEIN"/>
    <property type="match status" value="1"/>
</dbReference>
<dbReference type="InterPro" id="IPR017996">
    <property type="entry name" value="MRJP/yellow-related"/>
</dbReference>
<evidence type="ECO:0000256" key="3">
    <source>
        <dbReference type="SAM" id="MobiDB-lite"/>
    </source>
</evidence>
<dbReference type="Gene3D" id="2.120.10.30">
    <property type="entry name" value="TolB, C-terminal domain"/>
    <property type="match status" value="1"/>
</dbReference>
<keyword evidence="5" id="KW-1185">Reference proteome</keyword>
<dbReference type="InterPro" id="IPR011042">
    <property type="entry name" value="6-blade_b-propeller_TolB-like"/>
</dbReference>
<comment type="caution">
    <text evidence="4">The sequence shown here is derived from an EMBL/GenBank/DDBJ whole genome shotgun (WGS) entry which is preliminary data.</text>
</comment>
<sequence>MRRRSGAADRGGTEQGPPGRLTAQTVSRRTRTPMMRAAILALLLAAGLAAPGRAAEAPAGSDALKPMIQSDNLVFNGITRSQDGRLFSPFQRQSPDTGIELGEWRDGKAVPFPDAGWNAWKQGDDPAKAFVAVNAIRIGPDGDLWVVDKGAPGMGAAPLPGGPKLVQIDLARNAVHKVYPLQAATTDKSFIDDFRFNGRSVYLTDAGQPGLIVLDLETGTLRRVLDGHWSTIAQRPLTGQGRVLRDDKGKLLFIHADQLEVSPDGKTFYYQACTGPLYSIETRYLDDAALSDAERATHVKLHAATVATGGTAIDAAGTIYASDTDGLRILKIAPDGTMSTLVQDPRLVWVDAMWIDEQGGLWIPAAQMNRTPAMNGGEASAVKFPTTIYRMQIDAKPLRN</sequence>
<accession>A0AA37TJE4</accession>
<evidence type="ECO:0000313" key="4">
    <source>
        <dbReference type="EMBL" id="GLS69093.1"/>
    </source>
</evidence>